<protein>
    <recommendedName>
        <fullName evidence="4">Flagellar assembly factor FliW</fullName>
    </recommendedName>
</protein>
<dbReference type="GO" id="GO:0044780">
    <property type="term" value="P:bacterial-type flagellum assembly"/>
    <property type="evidence" value="ECO:0007669"/>
    <property type="project" value="UniProtKB-UniRule"/>
</dbReference>
<comment type="subunit">
    <text evidence="4">Interacts with translational regulator CsrA and flagellin(s).</text>
</comment>
<dbReference type="Proteomes" id="UP000603434">
    <property type="component" value="Unassembled WGS sequence"/>
</dbReference>
<keyword evidence="4" id="KW-0143">Chaperone</keyword>
<sequence>MKIKTTRFGTITITEDKIITMPLGMLGFPDQKRFVIIRHKENSPFFWYQCVDDPSLAFVITNPFHFKPDYKIDLEHILKEMSWNGDGNNGHLELYVVVNIPKGAPQNMTGNLIGPVLINNKVRQAVQIVIADSTYTHKFPLCGQQATT</sequence>
<keyword evidence="5" id="KW-0966">Cell projection</keyword>
<keyword evidence="3 4" id="KW-0810">Translation regulation</keyword>
<dbReference type="Pfam" id="PF02623">
    <property type="entry name" value="FliW"/>
    <property type="match status" value="1"/>
</dbReference>
<comment type="similarity">
    <text evidence="4">Belongs to the FliW family.</text>
</comment>
<dbReference type="HAMAP" id="MF_01185">
    <property type="entry name" value="FliW"/>
    <property type="match status" value="1"/>
</dbReference>
<evidence type="ECO:0000256" key="2">
    <source>
        <dbReference type="ARBA" id="ARBA00022795"/>
    </source>
</evidence>
<dbReference type="Gene3D" id="2.30.290.10">
    <property type="entry name" value="BH3618-like"/>
    <property type="match status" value="1"/>
</dbReference>
<keyword evidence="5" id="KW-0969">Cilium</keyword>
<reference evidence="5 6" key="1">
    <citation type="submission" date="2020-08" db="EMBL/GenBank/DDBJ databases">
        <title>Bridging the membrane lipid divide: bacteria of the FCB group superphylum have the potential to synthesize archaeal ether lipids.</title>
        <authorList>
            <person name="Villanueva L."/>
            <person name="Von Meijenfeldt F.A.B."/>
            <person name="Westbye A.B."/>
            <person name="Yadav S."/>
            <person name="Hopmans E.C."/>
            <person name="Dutilh B.E."/>
            <person name="Sinninghe Damste J.S."/>
        </authorList>
    </citation>
    <scope>NUCLEOTIDE SEQUENCE [LARGE SCALE GENOMIC DNA]</scope>
    <source>
        <strain evidence="5">NIOZ-UU30</strain>
    </source>
</reference>
<dbReference type="EMBL" id="JACNJH010000134">
    <property type="protein sequence ID" value="MBC8361448.1"/>
    <property type="molecule type" value="Genomic_DNA"/>
</dbReference>
<evidence type="ECO:0000256" key="3">
    <source>
        <dbReference type="ARBA" id="ARBA00022845"/>
    </source>
</evidence>
<proteinExistence type="inferred from homology"/>
<organism evidence="5 6">
    <name type="scientific">Candidatus Desulfatibia profunda</name>
    <dbReference type="NCBI Taxonomy" id="2841695"/>
    <lineage>
        <taxon>Bacteria</taxon>
        <taxon>Pseudomonadati</taxon>
        <taxon>Thermodesulfobacteriota</taxon>
        <taxon>Desulfobacteria</taxon>
        <taxon>Desulfobacterales</taxon>
        <taxon>Desulfobacterales incertae sedis</taxon>
        <taxon>Candidatus Desulfatibia</taxon>
    </lineage>
</organism>
<comment type="function">
    <text evidence="4">Acts as an anti-CsrA protein, binds CsrA and prevents it from repressing translation of its target genes, one of which is flagellin. Binds to flagellin and participates in the assembly of the flagellum.</text>
</comment>
<dbReference type="InterPro" id="IPR024046">
    <property type="entry name" value="Flagellar_assmbl_FliW_dom_sf"/>
</dbReference>
<gene>
    <name evidence="4" type="primary">fliW</name>
    <name evidence="5" type="ORF">H8E23_08630</name>
</gene>
<name>A0A8J6TM86_9BACT</name>
<keyword evidence="1 4" id="KW-0963">Cytoplasm</keyword>
<comment type="caution">
    <text evidence="5">The sequence shown here is derived from an EMBL/GenBank/DDBJ whole genome shotgun (WGS) entry which is preliminary data.</text>
</comment>
<keyword evidence="2 4" id="KW-1005">Bacterial flagellum biogenesis</keyword>
<dbReference type="InterPro" id="IPR003775">
    <property type="entry name" value="Flagellar_assembly_factor_FliW"/>
</dbReference>
<dbReference type="PANTHER" id="PTHR39190">
    <property type="entry name" value="FLAGELLAR ASSEMBLY FACTOR FLIW"/>
    <property type="match status" value="1"/>
</dbReference>
<accession>A0A8J6TM86</accession>
<evidence type="ECO:0000313" key="5">
    <source>
        <dbReference type="EMBL" id="MBC8361448.1"/>
    </source>
</evidence>
<comment type="subcellular location">
    <subcellularLocation>
        <location evidence="4">Cytoplasm</location>
    </subcellularLocation>
</comment>
<evidence type="ECO:0000256" key="1">
    <source>
        <dbReference type="ARBA" id="ARBA00022490"/>
    </source>
</evidence>
<dbReference type="PANTHER" id="PTHR39190:SF1">
    <property type="entry name" value="FLAGELLAR ASSEMBLY FACTOR FLIW"/>
    <property type="match status" value="1"/>
</dbReference>
<dbReference type="AlphaFoldDB" id="A0A8J6TM86"/>
<dbReference type="GO" id="GO:0006417">
    <property type="term" value="P:regulation of translation"/>
    <property type="evidence" value="ECO:0007669"/>
    <property type="project" value="UniProtKB-KW"/>
</dbReference>
<dbReference type="GO" id="GO:0005737">
    <property type="term" value="C:cytoplasm"/>
    <property type="evidence" value="ECO:0007669"/>
    <property type="project" value="UniProtKB-SubCell"/>
</dbReference>
<keyword evidence="5" id="KW-0282">Flagellum</keyword>
<evidence type="ECO:0000256" key="4">
    <source>
        <dbReference type="HAMAP-Rule" id="MF_01185"/>
    </source>
</evidence>
<dbReference type="SUPFAM" id="SSF141457">
    <property type="entry name" value="BH3618-like"/>
    <property type="match status" value="1"/>
</dbReference>
<evidence type="ECO:0000313" key="6">
    <source>
        <dbReference type="Proteomes" id="UP000603434"/>
    </source>
</evidence>